<dbReference type="EMBL" id="FZLN01000001">
    <property type="protein sequence ID" value="SNQ28418.1"/>
    <property type="molecule type" value="Genomic_DNA"/>
</dbReference>
<protein>
    <recommendedName>
        <fullName evidence="3">Fimbrial assembly protein (PilN)</fullName>
    </recommendedName>
</protein>
<accession>A0A217ED33</accession>
<evidence type="ECO:0000313" key="1">
    <source>
        <dbReference type="EMBL" id="SNQ28418.1"/>
    </source>
</evidence>
<dbReference type="Proteomes" id="UP000243463">
    <property type="component" value="Unassembled WGS sequence"/>
</dbReference>
<dbReference type="RefSeq" id="WP_143218751.1">
    <property type="nucleotide sequence ID" value="NZ_FZLN01000001.1"/>
</dbReference>
<keyword evidence="2" id="KW-1185">Reference proteome</keyword>
<reference evidence="2" key="1">
    <citation type="submission" date="2017-06" db="EMBL/GenBank/DDBJ databases">
        <authorList>
            <person name="Varghese N."/>
            <person name="Submissions S."/>
        </authorList>
    </citation>
    <scope>NUCLEOTIDE SEQUENCE [LARGE SCALE GENOMIC DNA]</scope>
    <source>
        <strain evidence="2">ANC 5114</strain>
    </source>
</reference>
<organism evidence="1 2">
    <name type="scientific">Acinetobacter apis</name>
    <dbReference type="NCBI Taxonomy" id="1229165"/>
    <lineage>
        <taxon>Bacteria</taxon>
        <taxon>Pseudomonadati</taxon>
        <taxon>Pseudomonadota</taxon>
        <taxon>Gammaproteobacteria</taxon>
        <taxon>Moraxellales</taxon>
        <taxon>Moraxellaceae</taxon>
        <taxon>Acinetobacter</taxon>
    </lineage>
</organism>
<sequence length="158" mass="18638">MSFIIYDGRRFKHPIKAAMLTVFFLLSLWGLNQILDQQALFAEEEEHLMTLKSELDKLQKKERTQPSHHTGNDSAMVFDLMNQVVVYSNEKVRLTKLDFRKTTNQLDMSGDVQSLEELAQFKDWLVAFPQIKHIEVISNAYLTEQNKYRYNFFVKVML</sequence>
<evidence type="ECO:0000313" key="2">
    <source>
        <dbReference type="Proteomes" id="UP000243463"/>
    </source>
</evidence>
<evidence type="ECO:0008006" key="3">
    <source>
        <dbReference type="Google" id="ProtNLM"/>
    </source>
</evidence>
<proteinExistence type="predicted"/>
<gene>
    <name evidence="1" type="ORF">SAMN05444584_0338</name>
</gene>
<dbReference type="AlphaFoldDB" id="A0A217ED33"/>
<name>A0A217ED33_9GAMM</name>